<evidence type="ECO:0000259" key="8">
    <source>
        <dbReference type="PROSITE" id="PS50173"/>
    </source>
</evidence>
<comment type="similarity">
    <text evidence="1">Belongs to the DNA polymerase type-Y family.</text>
</comment>
<dbReference type="SUPFAM" id="SSF100879">
    <property type="entry name" value="Lesion bypass DNA polymerase (Y-family), little finger domain"/>
    <property type="match status" value="1"/>
</dbReference>
<dbReference type="PROSITE" id="PS50173">
    <property type="entry name" value="UMUC"/>
    <property type="match status" value="1"/>
</dbReference>
<dbReference type="InterPro" id="IPR050116">
    <property type="entry name" value="DNA_polymerase-Y"/>
</dbReference>
<dbReference type="GO" id="GO:0003887">
    <property type="term" value="F:DNA-directed DNA polymerase activity"/>
    <property type="evidence" value="ECO:0007669"/>
    <property type="project" value="UniProtKB-KW"/>
</dbReference>
<gene>
    <name evidence="9" type="ORF">LLJM1_04045</name>
</gene>
<keyword evidence="6" id="KW-0175">Coiled coil</keyword>
<dbReference type="GO" id="GO:0005829">
    <property type="term" value="C:cytosol"/>
    <property type="evidence" value="ECO:0007669"/>
    <property type="project" value="TreeGrafter"/>
</dbReference>
<keyword evidence="5" id="KW-0239">DNA-directed DNA polymerase</keyword>
<dbReference type="CDD" id="cd01700">
    <property type="entry name" value="PolY_Pol_V_umuC"/>
    <property type="match status" value="1"/>
</dbReference>
<keyword evidence="5" id="KW-0808">Transferase</keyword>
<dbReference type="GO" id="GO:0042276">
    <property type="term" value="P:error-prone translesion synthesis"/>
    <property type="evidence" value="ECO:0007669"/>
    <property type="project" value="TreeGrafter"/>
</dbReference>
<dbReference type="AlphaFoldDB" id="A0A1V0PCZ1"/>
<dbReference type="GO" id="GO:0006281">
    <property type="term" value="P:DNA repair"/>
    <property type="evidence" value="ECO:0007669"/>
    <property type="project" value="InterPro"/>
</dbReference>
<dbReference type="Proteomes" id="UP000191806">
    <property type="component" value="Plasmid pJM1A"/>
</dbReference>
<feature type="region of interest" description="Disordered" evidence="7">
    <location>
        <begin position="460"/>
        <end position="487"/>
    </location>
</feature>
<evidence type="ECO:0000256" key="2">
    <source>
        <dbReference type="ARBA" id="ARBA00022457"/>
    </source>
</evidence>
<dbReference type="Pfam" id="PF11799">
    <property type="entry name" value="IMS_C"/>
    <property type="match status" value="1"/>
</dbReference>
<dbReference type="RefSeq" id="WP_063280573.1">
    <property type="nucleotide sequence ID" value="NZ_CP016746.2"/>
</dbReference>
<dbReference type="Gene3D" id="1.10.150.20">
    <property type="entry name" value="5' to 3' exonuclease, C-terminal subdomain"/>
    <property type="match status" value="1"/>
</dbReference>
<feature type="domain" description="UmuC" evidence="8">
    <location>
        <begin position="15"/>
        <end position="249"/>
    </location>
</feature>
<evidence type="ECO:0000256" key="3">
    <source>
        <dbReference type="ARBA" id="ARBA00022695"/>
    </source>
</evidence>
<evidence type="ECO:0000256" key="6">
    <source>
        <dbReference type="SAM" id="Coils"/>
    </source>
</evidence>
<dbReference type="Pfam" id="PF00817">
    <property type="entry name" value="IMS"/>
    <property type="match status" value="1"/>
</dbReference>
<feature type="coiled-coil region" evidence="6">
    <location>
        <begin position="423"/>
        <end position="450"/>
    </location>
</feature>
<dbReference type="PANTHER" id="PTHR11076:SF35">
    <property type="entry name" value="DNA REPAIR PROTEIN HOMOLOG YOBH"/>
    <property type="match status" value="1"/>
</dbReference>
<feature type="compositionally biased region" description="Basic and acidic residues" evidence="7">
    <location>
        <begin position="478"/>
        <end position="487"/>
    </location>
</feature>
<dbReference type="GO" id="GO:0003684">
    <property type="term" value="F:damaged DNA binding"/>
    <property type="evidence" value="ECO:0007669"/>
    <property type="project" value="InterPro"/>
</dbReference>
<dbReference type="PANTHER" id="PTHR11076">
    <property type="entry name" value="DNA REPAIR POLYMERASE UMUC / TRANSFERASE FAMILY MEMBER"/>
    <property type="match status" value="1"/>
</dbReference>
<evidence type="ECO:0000313" key="10">
    <source>
        <dbReference type="Proteomes" id="UP000191806"/>
    </source>
</evidence>
<evidence type="ECO:0000256" key="1">
    <source>
        <dbReference type="ARBA" id="ARBA00010945"/>
    </source>
</evidence>
<dbReference type="Pfam" id="PF11798">
    <property type="entry name" value="IMS_HHH"/>
    <property type="match status" value="1"/>
</dbReference>
<organism evidence="9 10">
    <name type="scientific">Lactococcus lactis subsp. cremoris</name>
    <name type="common">Streptococcus cremoris</name>
    <dbReference type="NCBI Taxonomy" id="1359"/>
    <lineage>
        <taxon>Bacteria</taxon>
        <taxon>Bacillati</taxon>
        <taxon>Bacillota</taxon>
        <taxon>Bacilli</taxon>
        <taxon>Lactobacillales</taxon>
        <taxon>Streptococcaceae</taxon>
        <taxon>Lactococcus</taxon>
    </lineage>
</organism>
<evidence type="ECO:0000256" key="7">
    <source>
        <dbReference type="SAM" id="MobiDB-lite"/>
    </source>
</evidence>
<dbReference type="InterPro" id="IPR017961">
    <property type="entry name" value="DNA_pol_Y-fam_little_finger"/>
</dbReference>
<protein>
    <submittedName>
        <fullName evidence="9">Y-family DNA polymerase</fullName>
    </submittedName>
</protein>
<keyword evidence="3" id="KW-0548">Nucleotidyltransferase</keyword>
<geneLocation type="plasmid" evidence="10">
    <name>pmpjm1</name>
</geneLocation>
<evidence type="ECO:0000256" key="5">
    <source>
        <dbReference type="ARBA" id="ARBA00022932"/>
    </source>
</evidence>
<dbReference type="EMBL" id="CP016746">
    <property type="protein sequence ID" value="ARE27137.1"/>
    <property type="molecule type" value="Genomic_DNA"/>
</dbReference>
<keyword evidence="2" id="KW-0515">Mutator protein</keyword>
<dbReference type="InterPro" id="IPR043128">
    <property type="entry name" value="Rev_trsase/Diguanyl_cyclase"/>
</dbReference>
<proteinExistence type="inferred from homology"/>
<dbReference type="InterPro" id="IPR036775">
    <property type="entry name" value="DNA_pol_Y-fam_lit_finger_sf"/>
</dbReference>
<name>A0A1V0PCZ1_LACLC</name>
<dbReference type="InterPro" id="IPR001126">
    <property type="entry name" value="UmuC"/>
</dbReference>
<evidence type="ECO:0000256" key="4">
    <source>
        <dbReference type="ARBA" id="ARBA00022705"/>
    </source>
</evidence>
<dbReference type="InterPro" id="IPR043502">
    <property type="entry name" value="DNA/RNA_pol_sf"/>
</dbReference>
<dbReference type="Gene3D" id="3.30.1490.100">
    <property type="entry name" value="DNA polymerase, Y-family, little finger domain"/>
    <property type="match status" value="1"/>
</dbReference>
<dbReference type="InterPro" id="IPR024728">
    <property type="entry name" value="PolY_HhH_motif"/>
</dbReference>
<keyword evidence="9" id="KW-0614">Plasmid</keyword>
<evidence type="ECO:0000313" key="9">
    <source>
        <dbReference type="EMBL" id="ARE27137.1"/>
    </source>
</evidence>
<dbReference type="SUPFAM" id="SSF56672">
    <property type="entry name" value="DNA/RNA polymerases"/>
    <property type="match status" value="1"/>
</dbReference>
<reference evidence="9 10" key="1">
    <citation type="journal article" date="2017" name="BMC Genomics">
        <title>Comparative and functional genomics of the Lactococcus lactis taxon; insights into evolution and niche adaptation.</title>
        <authorList>
            <person name="Kelleher P."/>
            <person name="Bottacini F."/>
            <person name="Mahony J."/>
            <person name="Kilcawley K.N."/>
            <person name="van Sinderen D."/>
        </authorList>
    </citation>
    <scope>NUCLEOTIDE SEQUENCE [LARGE SCALE GENOMIC DNA]</scope>
    <source>
        <strain evidence="9 10">JM1</strain>
        <plasmid evidence="10">pmpjm1</plasmid>
    </source>
</reference>
<dbReference type="Gene3D" id="3.30.70.270">
    <property type="match status" value="1"/>
</dbReference>
<sequence length="487" mass="55707">MSTYFDYSLEPHRAILFEDVKSNYASIECVERGLEPLTTSLCVMSHAPNSNGLILASSPKFKEVFGMKNVSRASDLPFLIDSKKFNYRLWYQKNTDIHGQRKEPTIQHVAFIESWAKRTKIVPPQMQLYIQYKIDITELLTKYTSLDEIHSYSIDESFLDVTESLNLFFPEIQDKYEQMDQMAKLIQKDILKHFGLYVTVGMGDNPLLAKIAMDVYAKHNSNMRSLIRYEDVPEKLWTIPNLTDFWGIGKKTAKTFNKMGIHTIKELANANPNLIKQKMGVIGLQHFFHANGIDESRVTEKYTPKSSSYSNSQILPRDYSKKSDIILIIKEMTDTLATRLRKNGKNVSNVSLYIGQSYQSNESSFRASGNIDTTQSTSEIQQALLRLFDEKYRGGPVRQIGISFNKIADNNYKQLSLFDSVDDTKANEKKEKLQKVIDEIREEFDFLAIQKASSLTKASQAANRTKLIGGHASSTSEEDIKEKKNDR</sequence>
<dbReference type="GO" id="GO:0006260">
    <property type="term" value="P:DNA replication"/>
    <property type="evidence" value="ECO:0007669"/>
    <property type="project" value="UniProtKB-KW"/>
</dbReference>
<keyword evidence="4" id="KW-0235">DNA replication</keyword>
<dbReference type="GO" id="GO:0009432">
    <property type="term" value="P:SOS response"/>
    <property type="evidence" value="ECO:0007669"/>
    <property type="project" value="TreeGrafter"/>
</dbReference>
<accession>A0A1V0PCZ1</accession>